<dbReference type="InterPro" id="IPR054612">
    <property type="entry name" value="Phage_capsid-like_C"/>
</dbReference>
<evidence type="ECO:0000313" key="4">
    <source>
        <dbReference type="Proteomes" id="UP000678281"/>
    </source>
</evidence>
<evidence type="ECO:0000259" key="2">
    <source>
        <dbReference type="Pfam" id="PF05065"/>
    </source>
</evidence>
<dbReference type="EMBL" id="JAGXTP010000002">
    <property type="protein sequence ID" value="MBS3849704.1"/>
    <property type="molecule type" value="Genomic_DNA"/>
</dbReference>
<keyword evidence="4" id="KW-1185">Reference proteome</keyword>
<dbReference type="Pfam" id="PF05065">
    <property type="entry name" value="Phage_capsid"/>
    <property type="match status" value="1"/>
</dbReference>
<dbReference type="NCBIfam" id="TIGR01554">
    <property type="entry name" value="major_cap_HK97"/>
    <property type="match status" value="1"/>
</dbReference>
<dbReference type="SUPFAM" id="SSF56563">
    <property type="entry name" value="Major capsid protein gp5"/>
    <property type="match status" value="1"/>
</dbReference>
<feature type="domain" description="Phage capsid-like C-terminal" evidence="2">
    <location>
        <begin position="108"/>
        <end position="396"/>
    </location>
</feature>
<organism evidence="3 4">
    <name type="scientific">Devosia litorisediminis</name>
    <dbReference type="NCBI Taxonomy" id="2829817"/>
    <lineage>
        <taxon>Bacteria</taxon>
        <taxon>Pseudomonadati</taxon>
        <taxon>Pseudomonadota</taxon>
        <taxon>Alphaproteobacteria</taxon>
        <taxon>Hyphomicrobiales</taxon>
        <taxon>Devosiaceae</taxon>
        <taxon>Devosia</taxon>
    </lineage>
</organism>
<reference evidence="3" key="1">
    <citation type="submission" date="2021-04" db="EMBL/GenBank/DDBJ databases">
        <title>Devosia litorisediminis sp. nov., isolated from a sand dune.</title>
        <authorList>
            <person name="Park S."/>
            <person name="Yoon J.-H."/>
        </authorList>
    </citation>
    <scope>NUCLEOTIDE SEQUENCE</scope>
    <source>
        <strain evidence="3">BSSL-BM10</strain>
    </source>
</reference>
<dbReference type="AlphaFoldDB" id="A0A942EC56"/>
<comment type="subcellular location">
    <subcellularLocation>
        <location evidence="1">Virion</location>
    </subcellularLocation>
</comment>
<evidence type="ECO:0000256" key="1">
    <source>
        <dbReference type="ARBA" id="ARBA00004328"/>
    </source>
</evidence>
<name>A0A942EC56_9HYPH</name>
<sequence length="399" mass="43172">MNMHTPVVRGIRTVKANASPAAVLAELTNAFGEFKQKNNEGLAEVRTQMADLANRFAGNQLGGNSDTVSNAEQQTVSAALRSYLKGGVAAFNEVMSANAMQVGSDPEGGYTVLPHFSTAITQTLFESSPMRQYARVVTISTDTFEELVDRDEPDAGWVGETEARTGTDAPNLGKLSIPVHEIYAMPKVTQKLLDDSAIDIGNWLVTKVSDKFSRSEETCFYNGNGVLKPRGFLTYPTTAQDDATRPWGTIEHVVTGTDGSFGATTNGADKLIDLQSSLKVGHLAGAVWKMNRKTLAVARKLKDGQGNFIWQRALEAGKPDTLLGHPVVLAEDMPDIATDSTPIAFGNFKAGYTIVDRAGVRILRDALTQKPYTLFYTWKRVGGDVADFEAIKLLKFSAA</sequence>
<accession>A0A942EC56</accession>
<dbReference type="Proteomes" id="UP000678281">
    <property type="component" value="Unassembled WGS sequence"/>
</dbReference>
<evidence type="ECO:0000313" key="3">
    <source>
        <dbReference type="EMBL" id="MBS3849704.1"/>
    </source>
</evidence>
<gene>
    <name evidence="3" type="ORF">KD146_13450</name>
</gene>
<dbReference type="Gene3D" id="3.30.2400.10">
    <property type="entry name" value="Major capsid protein gp5"/>
    <property type="match status" value="1"/>
</dbReference>
<protein>
    <submittedName>
        <fullName evidence="3">Phage major capsid protein</fullName>
    </submittedName>
</protein>
<dbReference type="Gene3D" id="3.30.2320.10">
    <property type="entry name" value="hypothetical protein PF0899 domain"/>
    <property type="match status" value="1"/>
</dbReference>
<comment type="caution">
    <text evidence="3">The sequence shown here is derived from an EMBL/GenBank/DDBJ whole genome shotgun (WGS) entry which is preliminary data.</text>
</comment>
<dbReference type="InterPro" id="IPR024455">
    <property type="entry name" value="Phage_capsid"/>
</dbReference>
<proteinExistence type="predicted"/>